<evidence type="ECO:0000313" key="1">
    <source>
        <dbReference type="EMBL" id="CAD7645763.1"/>
    </source>
</evidence>
<protein>
    <submittedName>
        <fullName evidence="1">Uncharacterized protein</fullName>
    </submittedName>
</protein>
<dbReference type="Proteomes" id="UP000728032">
    <property type="component" value="Unassembled WGS sequence"/>
</dbReference>
<sequence length="93" mass="11158">CRHYCRLIYTEYQLSEANKTETHLRHALNVTEKTLSADNGWKSETIERLNQLSMYCTDRDKHIYELNLQMDSLKQEISDRDNELCYYCVENMS</sequence>
<proteinExistence type="predicted"/>
<dbReference type="AlphaFoldDB" id="A0A7R9LQ13"/>
<accession>A0A7R9LQ13</accession>
<gene>
    <name evidence="1" type="ORF">ONB1V03_LOCUS5374</name>
</gene>
<organism evidence="1">
    <name type="scientific">Oppiella nova</name>
    <dbReference type="NCBI Taxonomy" id="334625"/>
    <lineage>
        <taxon>Eukaryota</taxon>
        <taxon>Metazoa</taxon>
        <taxon>Ecdysozoa</taxon>
        <taxon>Arthropoda</taxon>
        <taxon>Chelicerata</taxon>
        <taxon>Arachnida</taxon>
        <taxon>Acari</taxon>
        <taxon>Acariformes</taxon>
        <taxon>Sarcoptiformes</taxon>
        <taxon>Oribatida</taxon>
        <taxon>Brachypylina</taxon>
        <taxon>Oppioidea</taxon>
        <taxon>Oppiidae</taxon>
        <taxon>Oppiella</taxon>
    </lineage>
</organism>
<reference evidence="1" key="1">
    <citation type="submission" date="2020-11" db="EMBL/GenBank/DDBJ databases">
        <authorList>
            <person name="Tran Van P."/>
        </authorList>
    </citation>
    <scope>NUCLEOTIDE SEQUENCE</scope>
</reference>
<evidence type="ECO:0000313" key="2">
    <source>
        <dbReference type="Proteomes" id="UP000728032"/>
    </source>
</evidence>
<name>A0A7R9LQ13_9ACAR</name>
<dbReference type="EMBL" id="OC916973">
    <property type="protein sequence ID" value="CAD7645763.1"/>
    <property type="molecule type" value="Genomic_DNA"/>
</dbReference>
<feature type="non-terminal residue" evidence="1">
    <location>
        <position position="93"/>
    </location>
</feature>
<dbReference type="EMBL" id="CAJPVJ010002148">
    <property type="protein sequence ID" value="CAG2165836.1"/>
    <property type="molecule type" value="Genomic_DNA"/>
</dbReference>
<keyword evidence="2" id="KW-1185">Reference proteome</keyword>